<reference evidence="2 3" key="1">
    <citation type="submission" date="2014-03" db="EMBL/GenBank/DDBJ databases">
        <title>Genome sequence of Sphingobium yanoikuyae B1.</title>
        <authorList>
            <person name="Gan H.M."/>
            <person name="Gan H.Y."/>
            <person name="Savka M.A."/>
        </authorList>
    </citation>
    <scope>NUCLEOTIDE SEQUENCE [LARGE SCALE GENOMIC DNA]</scope>
    <source>
        <strain evidence="2 3">B1</strain>
    </source>
</reference>
<organism evidence="2 3">
    <name type="scientific">Sphingobium yanoikuyae</name>
    <name type="common">Sphingomonas yanoikuyae</name>
    <dbReference type="NCBI Taxonomy" id="13690"/>
    <lineage>
        <taxon>Bacteria</taxon>
        <taxon>Pseudomonadati</taxon>
        <taxon>Pseudomonadota</taxon>
        <taxon>Alphaproteobacteria</taxon>
        <taxon>Sphingomonadales</taxon>
        <taxon>Sphingomonadaceae</taxon>
        <taxon>Sphingobium</taxon>
    </lineage>
</organism>
<name>A0A084ETN7_SPHYA</name>
<gene>
    <name evidence="2" type="ORF">CP98_00006</name>
</gene>
<proteinExistence type="predicted"/>
<sequence length="895" mass="95435">MKLIFGLSCDGPSFPDFPGLNEGVFNATVVGPQGLVEMLEVQLGLTAPRVAHAVRVSSYGAKLRAALTTAPELFFAQSLTLDPWATAASLLEWRDQLVAGGWSGPMVGAARIDAFATVEGAGDILPPGITDRARSLCEAVKARASLPLTSIELVEPRDLLPPLWQALIEALETSGVKISRVSASENAVSDLSHVQAFLEDGSPATLAGDGSFVIVEADTALTAAEAAAEWLAHCSEAELHGTVIVNADGDTALLDGALRARGLPALGLSASSPWRGALQVLPLAFAASWAPFNAKAMLDLLMLPRPPIPRSAARKLAYALSREPGTGGAAWIAAWAAIESDLSDRMPEEPQKKRDAKLAAWRQWTSGALYQRHEGMPAEAAKSIASRVAQWALETNAGTADPLFLTLVGAATALTQAIDVLNIDILSPLLLGRMIDQVLADGAQNPNHVATSGGLRAVRHPGAIWDQAKYVLWWDFKGPGERVTPLPWSREEIAILKATGCNIESPAATAARIGWSNANAVHRAGERLILFSPALSAGEETTSHPLAHQLNPLTAPAGDMVRWSAEQLLQGPSHELAGRKLFREAIAPACPPMPRAHWSLPASVIAKLDDRIESATSLEHLAGCQMRWLLLDVLRLSRGRVAEIPGTNQLLGNLAHELANRVFPAGSAPDSDTVFSQANSLFDELLSAIATPLQQPEYAGELAAARVKVPAALAQLAQLIKAMDAKVIGTEIERERKFVDGPHVKGRIDMLVEHPAHGTGVIDLKWSRSVKHRRNELAEGRSIQLATYGAMATPNSAAHTPGAFYMLDQRQMIGLNGTFLAEEVVQSGHSLPDTWTNLVSTWQIWRDLARSGTAVAAGVHEAEAHIPSDLPIEPGTEPCRYCELTALCRVGVEAN</sequence>
<accession>A0A084ETN7</accession>
<dbReference type="AlphaFoldDB" id="A0A084ETN7"/>
<dbReference type="eggNOG" id="COG2887">
    <property type="taxonomic scope" value="Bacteria"/>
</dbReference>
<dbReference type="RefSeq" id="WP_037515724.1">
    <property type="nucleotide sequence ID" value="NZ_JGVR01000001.1"/>
</dbReference>
<evidence type="ECO:0000313" key="3">
    <source>
        <dbReference type="Proteomes" id="UP000028534"/>
    </source>
</evidence>
<feature type="domain" description="PD-(D/E)XK endonuclease-like" evidence="1">
    <location>
        <begin position="614"/>
        <end position="889"/>
    </location>
</feature>
<comment type="caution">
    <text evidence="2">The sequence shown here is derived from an EMBL/GenBank/DDBJ whole genome shotgun (WGS) entry which is preliminary data.</text>
</comment>
<dbReference type="PATRIC" id="fig|13690.10.peg.7"/>
<dbReference type="EMBL" id="JGVR01000001">
    <property type="protein sequence ID" value="KEZ21329.1"/>
    <property type="molecule type" value="Genomic_DNA"/>
</dbReference>
<evidence type="ECO:0000313" key="2">
    <source>
        <dbReference type="EMBL" id="KEZ21329.1"/>
    </source>
</evidence>
<protein>
    <submittedName>
        <fullName evidence="2">PD-(D/E)XK nuclease superfamily protein</fullName>
    </submittedName>
</protein>
<dbReference type="InterPro" id="IPR038726">
    <property type="entry name" value="PDDEXK_AddAB-type"/>
</dbReference>
<dbReference type="Pfam" id="PF12705">
    <property type="entry name" value="PDDEXK_1"/>
    <property type="match status" value="1"/>
</dbReference>
<dbReference type="Proteomes" id="UP000028534">
    <property type="component" value="Unassembled WGS sequence"/>
</dbReference>
<dbReference type="Gene3D" id="3.90.320.10">
    <property type="match status" value="1"/>
</dbReference>
<dbReference type="InterPro" id="IPR011604">
    <property type="entry name" value="PDDEXK-like_dom_sf"/>
</dbReference>
<evidence type="ECO:0000259" key="1">
    <source>
        <dbReference type="Pfam" id="PF12705"/>
    </source>
</evidence>